<sequence length="251" mass="28998">MLGIIYYEGKYIKQNINKGISFLMLSSNNGFVEAQFSFGFLCHEGKNLNRDIKKSIKLYKEASSFNYQYAKNNLGIIYKNGYGDEISKNIEWATIYFEEAIKQSNDKISMYNLSHIYIYDESSTPENIEKSIDLLIDSSNKGFDTSKLLLCLMLIKKYGSNLVDIKNELKLNKKCSDELISSIIQFINSEKLNDQIIFEDTYQQLKKIDFVYNAFLDVLPSIDLNRQQLDNENKNESDINSNFLNGFGIDN</sequence>
<evidence type="ECO:0000313" key="3">
    <source>
        <dbReference type="Proteomes" id="UP001470230"/>
    </source>
</evidence>
<dbReference type="InterPro" id="IPR050767">
    <property type="entry name" value="Sel1_AlgK"/>
</dbReference>
<dbReference type="Pfam" id="PF08238">
    <property type="entry name" value="Sel1"/>
    <property type="match status" value="4"/>
</dbReference>
<protein>
    <submittedName>
        <fullName evidence="2">Uncharacterized protein</fullName>
    </submittedName>
</protein>
<evidence type="ECO:0000313" key="2">
    <source>
        <dbReference type="EMBL" id="KAK8897365.1"/>
    </source>
</evidence>
<dbReference type="InterPro" id="IPR006597">
    <property type="entry name" value="Sel1-like"/>
</dbReference>
<dbReference type="PANTHER" id="PTHR11102:SF160">
    <property type="entry name" value="ERAD-ASSOCIATED E3 UBIQUITIN-PROTEIN LIGASE COMPONENT HRD3"/>
    <property type="match status" value="1"/>
</dbReference>
<name>A0ABR2L563_9EUKA</name>
<dbReference type="SUPFAM" id="SSF81901">
    <property type="entry name" value="HCP-like"/>
    <property type="match status" value="1"/>
</dbReference>
<gene>
    <name evidence="2" type="ORF">M9Y10_015309</name>
</gene>
<comment type="similarity">
    <text evidence="1">Belongs to the sel-1 family.</text>
</comment>
<accession>A0ABR2L563</accession>
<keyword evidence="3" id="KW-1185">Reference proteome</keyword>
<dbReference type="Proteomes" id="UP001470230">
    <property type="component" value="Unassembled WGS sequence"/>
</dbReference>
<dbReference type="SMART" id="SM00671">
    <property type="entry name" value="SEL1"/>
    <property type="match status" value="4"/>
</dbReference>
<organism evidence="2 3">
    <name type="scientific">Tritrichomonas musculus</name>
    <dbReference type="NCBI Taxonomy" id="1915356"/>
    <lineage>
        <taxon>Eukaryota</taxon>
        <taxon>Metamonada</taxon>
        <taxon>Parabasalia</taxon>
        <taxon>Tritrichomonadida</taxon>
        <taxon>Tritrichomonadidae</taxon>
        <taxon>Tritrichomonas</taxon>
    </lineage>
</organism>
<dbReference type="InterPro" id="IPR011990">
    <property type="entry name" value="TPR-like_helical_dom_sf"/>
</dbReference>
<evidence type="ECO:0000256" key="1">
    <source>
        <dbReference type="ARBA" id="ARBA00038101"/>
    </source>
</evidence>
<dbReference type="PANTHER" id="PTHR11102">
    <property type="entry name" value="SEL-1-LIKE PROTEIN"/>
    <property type="match status" value="1"/>
</dbReference>
<reference evidence="2 3" key="1">
    <citation type="submission" date="2024-04" db="EMBL/GenBank/DDBJ databases">
        <title>Tritrichomonas musculus Genome.</title>
        <authorList>
            <person name="Alves-Ferreira E."/>
            <person name="Grigg M."/>
            <person name="Lorenzi H."/>
            <person name="Galac M."/>
        </authorList>
    </citation>
    <scope>NUCLEOTIDE SEQUENCE [LARGE SCALE GENOMIC DNA]</scope>
    <source>
        <strain evidence="2 3">EAF2021</strain>
    </source>
</reference>
<proteinExistence type="inferred from homology"/>
<comment type="caution">
    <text evidence="2">The sequence shown here is derived from an EMBL/GenBank/DDBJ whole genome shotgun (WGS) entry which is preliminary data.</text>
</comment>
<dbReference type="EMBL" id="JAPFFF010000002">
    <property type="protein sequence ID" value="KAK8897365.1"/>
    <property type="molecule type" value="Genomic_DNA"/>
</dbReference>
<dbReference type="Gene3D" id="1.25.40.10">
    <property type="entry name" value="Tetratricopeptide repeat domain"/>
    <property type="match status" value="1"/>
</dbReference>